<reference evidence="1 2" key="1">
    <citation type="journal article" date="2019" name="Environ. Microbiol.">
        <title>Species interactions and distinct microbial communities in high Arctic permafrost affected cryosols are associated with the CH4 and CO2 gas fluxes.</title>
        <authorList>
            <person name="Altshuler I."/>
            <person name="Hamel J."/>
            <person name="Turney S."/>
            <person name="Magnuson E."/>
            <person name="Levesque R."/>
            <person name="Greer C."/>
            <person name="Whyte L.G."/>
        </authorList>
    </citation>
    <scope>NUCLEOTIDE SEQUENCE [LARGE SCALE GENOMIC DNA]</scope>
    <source>
        <strain evidence="1 2">S5.20</strain>
    </source>
</reference>
<dbReference type="EMBL" id="RCZG01000027">
    <property type="protein sequence ID" value="TPG25557.1"/>
    <property type="molecule type" value="Genomic_DNA"/>
</dbReference>
<gene>
    <name evidence="1" type="ORF">EAH80_30315</name>
</gene>
<evidence type="ECO:0000313" key="1">
    <source>
        <dbReference type="EMBL" id="TPG25557.1"/>
    </source>
</evidence>
<dbReference type="Proteomes" id="UP000320095">
    <property type="component" value="Unassembled WGS sequence"/>
</dbReference>
<name>A0A502DJ63_9MYCO</name>
<protein>
    <submittedName>
        <fullName evidence="1">Uncharacterized protein</fullName>
    </submittedName>
</protein>
<keyword evidence="2" id="KW-1185">Reference proteome</keyword>
<dbReference type="AlphaFoldDB" id="A0A502DJ63"/>
<organism evidence="1 2">
    <name type="scientific">Mycolicibacterium hodleri</name>
    <dbReference type="NCBI Taxonomy" id="49897"/>
    <lineage>
        <taxon>Bacteria</taxon>
        <taxon>Bacillati</taxon>
        <taxon>Actinomycetota</taxon>
        <taxon>Actinomycetes</taxon>
        <taxon>Mycobacteriales</taxon>
        <taxon>Mycobacteriaceae</taxon>
        <taxon>Mycolicibacterium</taxon>
    </lineage>
</organism>
<accession>A0A502DJ63</accession>
<sequence>MIPVVNRLRRPVRVAVVGRAGVGRSSVETVLRQRGVHIAQSQAGVDPFDVCVLVIAETVKPEDLAVPRSSRRPVLIVLTKADLAGAGAGGPIAVARKRASAVAELAGVPVVPVVGLLATLGQGDLEHDLVEALRRFVTEPPNLTSVDAFVDDPHPVGGDVRARLLARLDRFGIAHAILALADGCDSARLGAHLAQIGNLDELVSALDAVTAPVRYRRVCEAIAELRSLAVQSNDSRLCGLLADDVTVLARMDAAVAVVEAAGLFVERGGTASAHLGRAVHWRRYGRGPVDALHRRCSADIVRGSLRLLAGMPRSST</sequence>
<dbReference type="InterPro" id="IPR027417">
    <property type="entry name" value="P-loop_NTPase"/>
</dbReference>
<proteinExistence type="predicted"/>
<dbReference type="OrthoDB" id="4641839at2"/>
<dbReference type="SUPFAM" id="SSF52540">
    <property type="entry name" value="P-loop containing nucleoside triphosphate hydrolases"/>
    <property type="match status" value="1"/>
</dbReference>
<evidence type="ECO:0000313" key="2">
    <source>
        <dbReference type="Proteomes" id="UP000320095"/>
    </source>
</evidence>
<comment type="caution">
    <text evidence="1">The sequence shown here is derived from an EMBL/GenBank/DDBJ whole genome shotgun (WGS) entry which is preliminary data.</text>
</comment>